<organism evidence="1 2">
    <name type="scientific">Ensete ventricosum</name>
    <name type="common">Abyssinian banana</name>
    <name type="synonym">Musa ensete</name>
    <dbReference type="NCBI Taxonomy" id="4639"/>
    <lineage>
        <taxon>Eukaryota</taxon>
        <taxon>Viridiplantae</taxon>
        <taxon>Streptophyta</taxon>
        <taxon>Embryophyta</taxon>
        <taxon>Tracheophyta</taxon>
        <taxon>Spermatophyta</taxon>
        <taxon>Magnoliopsida</taxon>
        <taxon>Liliopsida</taxon>
        <taxon>Zingiberales</taxon>
        <taxon>Musaceae</taxon>
        <taxon>Ensete</taxon>
    </lineage>
</organism>
<proteinExistence type="predicted"/>
<gene>
    <name evidence="1" type="ORF">B296_00008047</name>
</gene>
<sequence>MKGNKFTFSCSGKADMRLKSGASYSSMDGVGVGREVPARDAMAGGLQEAPELEPAPASMHQHEVKMPFRHLLHSLLFPS</sequence>
<reference evidence="1 2" key="1">
    <citation type="journal article" date="2014" name="Agronomy (Basel)">
        <title>A Draft Genome Sequence for Ensete ventricosum, the Drought-Tolerant Tree Against Hunger.</title>
        <authorList>
            <person name="Harrison J."/>
            <person name="Moore K.A."/>
            <person name="Paszkiewicz K."/>
            <person name="Jones T."/>
            <person name="Grant M."/>
            <person name="Ambacheew D."/>
            <person name="Muzemil S."/>
            <person name="Studholme D.J."/>
        </authorList>
    </citation>
    <scope>NUCLEOTIDE SEQUENCE [LARGE SCALE GENOMIC DNA]</scope>
</reference>
<name>A0A427AM65_ENSVE</name>
<protein>
    <submittedName>
        <fullName evidence="1">Uncharacterized protein</fullName>
    </submittedName>
</protein>
<dbReference type="EMBL" id="AMZH03001975">
    <property type="protein sequence ID" value="RRT77252.1"/>
    <property type="molecule type" value="Genomic_DNA"/>
</dbReference>
<evidence type="ECO:0000313" key="1">
    <source>
        <dbReference type="EMBL" id="RRT77252.1"/>
    </source>
</evidence>
<evidence type="ECO:0000313" key="2">
    <source>
        <dbReference type="Proteomes" id="UP000287651"/>
    </source>
</evidence>
<accession>A0A427AM65</accession>
<comment type="caution">
    <text evidence="1">The sequence shown here is derived from an EMBL/GenBank/DDBJ whole genome shotgun (WGS) entry which is preliminary data.</text>
</comment>
<dbReference type="Proteomes" id="UP000287651">
    <property type="component" value="Unassembled WGS sequence"/>
</dbReference>
<dbReference type="AlphaFoldDB" id="A0A427AM65"/>